<organism evidence="1 2">
    <name type="scientific">Basidiobolus ranarum</name>
    <dbReference type="NCBI Taxonomy" id="34480"/>
    <lineage>
        <taxon>Eukaryota</taxon>
        <taxon>Fungi</taxon>
        <taxon>Fungi incertae sedis</taxon>
        <taxon>Zoopagomycota</taxon>
        <taxon>Entomophthoromycotina</taxon>
        <taxon>Basidiobolomycetes</taxon>
        <taxon>Basidiobolales</taxon>
        <taxon>Basidiobolaceae</taxon>
        <taxon>Basidiobolus</taxon>
    </lineage>
</organism>
<sequence length="103" mass="11346">MFTNFGTDPEGTLIYSGETQGAFQVIDALHNLLNHLGYSGRICGTTVCDTSLTDPSVIEARIGQLEELIFETHSFMNHANNLSTATYDVKEIQICTTFLIQLS</sequence>
<gene>
    <name evidence="1" type="ORF">K7432_013055</name>
</gene>
<dbReference type="Proteomes" id="UP001479436">
    <property type="component" value="Unassembled WGS sequence"/>
</dbReference>
<protein>
    <submittedName>
        <fullName evidence="1">Uncharacterized protein</fullName>
    </submittedName>
</protein>
<feature type="non-terminal residue" evidence="1">
    <location>
        <position position="103"/>
    </location>
</feature>
<keyword evidence="2" id="KW-1185">Reference proteome</keyword>
<evidence type="ECO:0000313" key="1">
    <source>
        <dbReference type="EMBL" id="KAK9695276.1"/>
    </source>
</evidence>
<comment type="caution">
    <text evidence="1">The sequence shown here is derived from an EMBL/GenBank/DDBJ whole genome shotgun (WGS) entry which is preliminary data.</text>
</comment>
<name>A0ABR2VRI3_9FUNG</name>
<dbReference type="EMBL" id="JASJQH010008095">
    <property type="protein sequence ID" value="KAK9695276.1"/>
    <property type="molecule type" value="Genomic_DNA"/>
</dbReference>
<accession>A0ABR2VRI3</accession>
<evidence type="ECO:0000313" key="2">
    <source>
        <dbReference type="Proteomes" id="UP001479436"/>
    </source>
</evidence>
<proteinExistence type="predicted"/>
<reference evidence="1 2" key="1">
    <citation type="submission" date="2023-04" db="EMBL/GenBank/DDBJ databases">
        <title>Genome of Basidiobolus ranarum AG-B5.</title>
        <authorList>
            <person name="Stajich J.E."/>
            <person name="Carter-House D."/>
            <person name="Gryganskyi A."/>
        </authorList>
    </citation>
    <scope>NUCLEOTIDE SEQUENCE [LARGE SCALE GENOMIC DNA]</scope>
    <source>
        <strain evidence="1 2">AG-B5</strain>
    </source>
</reference>